<evidence type="ECO:0000313" key="3">
    <source>
        <dbReference type="Proteomes" id="UP000298327"/>
    </source>
</evidence>
<reference evidence="2 3" key="1">
    <citation type="submission" date="2019-02" db="EMBL/GenBank/DDBJ databases">
        <title>Genome sequencing of the rare red list fungi Dentipellis fragilis.</title>
        <authorList>
            <person name="Buettner E."/>
            <person name="Kellner H."/>
        </authorList>
    </citation>
    <scope>NUCLEOTIDE SEQUENCE [LARGE SCALE GENOMIC DNA]</scope>
    <source>
        <strain evidence="2 3">DSM 105465</strain>
    </source>
</reference>
<dbReference type="AlphaFoldDB" id="A0A4Y9YKK3"/>
<evidence type="ECO:0000256" key="1">
    <source>
        <dbReference type="SAM" id="MobiDB-lite"/>
    </source>
</evidence>
<organism evidence="2 3">
    <name type="scientific">Dentipellis fragilis</name>
    <dbReference type="NCBI Taxonomy" id="205917"/>
    <lineage>
        <taxon>Eukaryota</taxon>
        <taxon>Fungi</taxon>
        <taxon>Dikarya</taxon>
        <taxon>Basidiomycota</taxon>
        <taxon>Agaricomycotina</taxon>
        <taxon>Agaricomycetes</taxon>
        <taxon>Russulales</taxon>
        <taxon>Hericiaceae</taxon>
        <taxon>Dentipellis</taxon>
    </lineage>
</organism>
<evidence type="ECO:0000313" key="2">
    <source>
        <dbReference type="EMBL" id="TFY62243.1"/>
    </source>
</evidence>
<feature type="region of interest" description="Disordered" evidence="1">
    <location>
        <begin position="50"/>
        <end position="75"/>
    </location>
</feature>
<sequence length="104" mass="11129">MTISRVQAGAGGRPDRVARQALVAANAGRLAPQINICGNLEISVTLVPPGLNSARRPPPRAFTSPRTSAQDCGNNRDMYSVEKALLIFRHFGPPEIECTTSTNN</sequence>
<dbReference type="EMBL" id="SEOQ01000472">
    <property type="protein sequence ID" value="TFY62243.1"/>
    <property type="molecule type" value="Genomic_DNA"/>
</dbReference>
<keyword evidence="3" id="KW-1185">Reference proteome</keyword>
<gene>
    <name evidence="2" type="ORF">EVG20_g6771</name>
</gene>
<proteinExistence type="predicted"/>
<feature type="compositionally biased region" description="Polar residues" evidence="1">
    <location>
        <begin position="64"/>
        <end position="73"/>
    </location>
</feature>
<dbReference type="Proteomes" id="UP000298327">
    <property type="component" value="Unassembled WGS sequence"/>
</dbReference>
<protein>
    <submittedName>
        <fullName evidence="2">Uncharacterized protein</fullName>
    </submittedName>
</protein>
<name>A0A4Y9YKK3_9AGAM</name>
<accession>A0A4Y9YKK3</accession>
<comment type="caution">
    <text evidence="2">The sequence shown here is derived from an EMBL/GenBank/DDBJ whole genome shotgun (WGS) entry which is preliminary data.</text>
</comment>